<sequence length="26" mass="3064">RVKFCKTINGMFENGDLDEKLIIYTD</sequence>
<feature type="non-terminal residue" evidence="1">
    <location>
        <position position="1"/>
    </location>
</feature>
<organism evidence="2">
    <name type="scientific">Harpegnathos saltator</name>
    <name type="common">Jerdon's jumping ant</name>
    <dbReference type="NCBI Taxonomy" id="610380"/>
    <lineage>
        <taxon>Eukaryota</taxon>
        <taxon>Metazoa</taxon>
        <taxon>Ecdysozoa</taxon>
        <taxon>Arthropoda</taxon>
        <taxon>Hexapoda</taxon>
        <taxon>Insecta</taxon>
        <taxon>Pterygota</taxon>
        <taxon>Neoptera</taxon>
        <taxon>Endopterygota</taxon>
        <taxon>Hymenoptera</taxon>
        <taxon>Apocrita</taxon>
        <taxon>Aculeata</taxon>
        <taxon>Formicoidea</taxon>
        <taxon>Formicidae</taxon>
        <taxon>Ponerinae</taxon>
        <taxon>Ponerini</taxon>
        <taxon>Harpegnathos</taxon>
    </lineage>
</organism>
<name>E2C4A7_HARSA</name>
<dbReference type="InParanoid" id="E2C4A7"/>
<dbReference type="EMBL" id="GL452434">
    <property type="protein sequence ID" value="EFN77240.1"/>
    <property type="molecule type" value="Genomic_DNA"/>
</dbReference>
<gene>
    <name evidence="1" type="ORF">EAI_05919</name>
</gene>
<dbReference type="Proteomes" id="UP000008237">
    <property type="component" value="Unassembled WGS sequence"/>
</dbReference>
<dbReference type="AlphaFoldDB" id="E2C4A7"/>
<evidence type="ECO:0000313" key="2">
    <source>
        <dbReference type="Proteomes" id="UP000008237"/>
    </source>
</evidence>
<feature type="non-terminal residue" evidence="1">
    <location>
        <position position="26"/>
    </location>
</feature>
<accession>E2C4A7</accession>
<evidence type="ECO:0000313" key="1">
    <source>
        <dbReference type="EMBL" id="EFN77240.1"/>
    </source>
</evidence>
<proteinExistence type="predicted"/>
<protein>
    <submittedName>
        <fullName evidence="1">Uncharacterized protein</fullName>
    </submittedName>
</protein>
<reference evidence="1 2" key="1">
    <citation type="journal article" date="2010" name="Science">
        <title>Genomic comparison of the ants Camponotus floridanus and Harpegnathos saltator.</title>
        <authorList>
            <person name="Bonasio R."/>
            <person name="Zhang G."/>
            <person name="Ye C."/>
            <person name="Mutti N.S."/>
            <person name="Fang X."/>
            <person name="Qin N."/>
            <person name="Donahue G."/>
            <person name="Yang P."/>
            <person name="Li Q."/>
            <person name="Li C."/>
            <person name="Zhang P."/>
            <person name="Huang Z."/>
            <person name="Berger S.L."/>
            <person name="Reinberg D."/>
            <person name="Wang J."/>
            <person name="Liebig J."/>
        </authorList>
    </citation>
    <scope>NUCLEOTIDE SEQUENCE [LARGE SCALE GENOMIC DNA]</scope>
    <source>
        <strain evidence="1 2">R22 G/1</strain>
    </source>
</reference>
<keyword evidence="2" id="KW-1185">Reference proteome</keyword>